<evidence type="ECO:0000313" key="3">
    <source>
        <dbReference type="Proteomes" id="UP000298616"/>
    </source>
</evidence>
<dbReference type="RefSeq" id="WP_217495914.1">
    <property type="nucleotide sequence ID" value="NZ_CP028923.1"/>
</dbReference>
<name>A0A4D7JN27_9BACT</name>
<dbReference type="Proteomes" id="UP000298616">
    <property type="component" value="Chromosome"/>
</dbReference>
<evidence type="ECO:0000313" key="2">
    <source>
        <dbReference type="EMBL" id="QCK14092.1"/>
    </source>
</evidence>
<reference evidence="2 3" key="1">
    <citation type="submission" date="2018-04" db="EMBL/GenBank/DDBJ databases">
        <title>Complete genome uncultured novel isolate.</title>
        <authorList>
            <person name="Merlino G."/>
        </authorList>
    </citation>
    <scope>NUCLEOTIDE SEQUENCE [LARGE SCALE GENOMIC DNA]</scope>
    <source>
        <strain evidence="3">R1DC9</strain>
    </source>
</reference>
<feature type="chain" id="PRO_5020364078" description="Carboxypeptidase regulatory-like domain-containing protein" evidence="1">
    <location>
        <begin position="22"/>
        <end position="153"/>
    </location>
</feature>
<dbReference type="PROSITE" id="PS51257">
    <property type="entry name" value="PROKAR_LIPOPROTEIN"/>
    <property type="match status" value="1"/>
</dbReference>
<organism evidence="2 3">
    <name type="scientific">Mangrovivirga cuniculi</name>
    <dbReference type="NCBI Taxonomy" id="2715131"/>
    <lineage>
        <taxon>Bacteria</taxon>
        <taxon>Pseudomonadati</taxon>
        <taxon>Bacteroidota</taxon>
        <taxon>Cytophagia</taxon>
        <taxon>Cytophagales</taxon>
        <taxon>Mangrovivirgaceae</taxon>
        <taxon>Mangrovivirga</taxon>
    </lineage>
</organism>
<evidence type="ECO:0008006" key="4">
    <source>
        <dbReference type="Google" id="ProtNLM"/>
    </source>
</evidence>
<gene>
    <name evidence="2" type="ORF">DCC35_04665</name>
</gene>
<accession>A0A4D7JN27</accession>
<proteinExistence type="predicted"/>
<dbReference type="AlphaFoldDB" id="A0A4D7JN27"/>
<dbReference type="Gene3D" id="2.60.40.1120">
    <property type="entry name" value="Carboxypeptidase-like, regulatory domain"/>
    <property type="match status" value="1"/>
</dbReference>
<dbReference type="SUPFAM" id="SSF117074">
    <property type="entry name" value="Hypothetical protein PA1324"/>
    <property type="match status" value="1"/>
</dbReference>
<protein>
    <recommendedName>
        <fullName evidence="4">Carboxypeptidase regulatory-like domain-containing protein</fullName>
    </recommendedName>
</protein>
<keyword evidence="1" id="KW-0732">Signal</keyword>
<feature type="signal peptide" evidence="1">
    <location>
        <begin position="1"/>
        <end position="21"/>
    </location>
</feature>
<dbReference type="KEGG" id="fpf:DCC35_04665"/>
<keyword evidence="3" id="KW-1185">Reference proteome</keyword>
<evidence type="ECO:0000256" key="1">
    <source>
        <dbReference type="SAM" id="SignalP"/>
    </source>
</evidence>
<dbReference type="EMBL" id="CP028923">
    <property type="protein sequence ID" value="QCK14092.1"/>
    <property type="molecule type" value="Genomic_DNA"/>
</dbReference>
<sequence>MFKYPVLINLSLLMIFIISCAANKKQYDQGITGKVMWYEGNFMPAIGDDANRSKPVGISRTLYIFEPISAESVDITNRVWLSVIDKKPFKTVKSDESGNFKVSLPPGKYTIVSKEEKGYYVNRFDGDNIINPVKVDKDKWTEIEVKLDYKAAY</sequence>